<reference evidence="1" key="1">
    <citation type="submission" date="2023-07" db="EMBL/GenBank/DDBJ databases">
        <title>Sorghum-associated microbial communities from plants grown in Nebraska, USA.</title>
        <authorList>
            <person name="Schachtman D."/>
        </authorList>
    </citation>
    <scope>NUCLEOTIDE SEQUENCE</scope>
    <source>
        <strain evidence="1">DS3754</strain>
    </source>
</reference>
<dbReference type="EMBL" id="JAUSRD010000001">
    <property type="protein sequence ID" value="MDP9891230.1"/>
    <property type="molecule type" value="Genomic_DNA"/>
</dbReference>
<accession>A0AAW8CW71</accession>
<dbReference type="AlphaFoldDB" id="A0AAW8CW71"/>
<dbReference type="RefSeq" id="WP_307683604.1">
    <property type="nucleotide sequence ID" value="NZ_JAUSRD010000001.1"/>
</dbReference>
<protein>
    <recommendedName>
        <fullName evidence="3">Phage tail protein</fullName>
    </recommendedName>
</protein>
<evidence type="ECO:0008006" key="3">
    <source>
        <dbReference type="Google" id="ProtNLM"/>
    </source>
</evidence>
<dbReference type="InterPro" id="IPR014918">
    <property type="entry name" value="Phage_tail_3"/>
</dbReference>
<sequence>MVQLPNGAKVAFSSVFGAVKELTAISNANPAVASSVGHGFADGKILLLESGWEELEGRAVRVDGSVADAFNLEGIDTSDLIRFPVALGIGNAKEVTTWVAIDQIIGTAFSGGEQQYWGYSPLDSRRTKQLPTERNAQTATFTLADDDSKPWFAALDQADRLGDTRIVRITLPKGQILLYAGTVSFNKVPTLTKNEGMAVTMTLSINADITRYTA</sequence>
<evidence type="ECO:0000313" key="2">
    <source>
        <dbReference type="Proteomes" id="UP001242045"/>
    </source>
</evidence>
<comment type="caution">
    <text evidence="1">The sequence shown here is derived from an EMBL/GenBank/DDBJ whole genome shotgun (WGS) entry which is preliminary data.</text>
</comment>
<proteinExistence type="predicted"/>
<dbReference type="Proteomes" id="UP001242045">
    <property type="component" value="Unassembled WGS sequence"/>
</dbReference>
<organism evidence="1 2">
    <name type="scientific">Variovorax boronicumulans</name>
    <dbReference type="NCBI Taxonomy" id="436515"/>
    <lineage>
        <taxon>Bacteria</taxon>
        <taxon>Pseudomonadati</taxon>
        <taxon>Pseudomonadota</taxon>
        <taxon>Betaproteobacteria</taxon>
        <taxon>Burkholderiales</taxon>
        <taxon>Comamonadaceae</taxon>
        <taxon>Variovorax</taxon>
    </lineage>
</organism>
<evidence type="ECO:0000313" key="1">
    <source>
        <dbReference type="EMBL" id="MDP9891230.1"/>
    </source>
</evidence>
<dbReference type="Pfam" id="PF08813">
    <property type="entry name" value="Phage_tail_3"/>
    <property type="match status" value="1"/>
</dbReference>
<name>A0AAW8CW71_9BURK</name>
<gene>
    <name evidence="1" type="ORF">J2W31_000326</name>
</gene>